<comment type="subcellular location">
    <subcellularLocation>
        <location evidence="1">Cell membrane</location>
        <topology evidence="1">Multi-pass membrane protein</topology>
    </subcellularLocation>
</comment>
<keyword evidence="3" id="KW-0813">Transport</keyword>
<accession>A0A1Y2LBV7</accession>
<feature type="transmembrane region" description="Helical" evidence="8">
    <location>
        <begin position="227"/>
        <end position="248"/>
    </location>
</feature>
<feature type="transmembrane region" description="Helical" evidence="8">
    <location>
        <begin position="260"/>
        <end position="282"/>
    </location>
</feature>
<name>A0A1Y2LBV7_9PROT</name>
<dbReference type="Pfam" id="PF12698">
    <property type="entry name" value="ABC2_membrane_3"/>
    <property type="match status" value="1"/>
</dbReference>
<evidence type="ECO:0000256" key="7">
    <source>
        <dbReference type="ARBA" id="ARBA00023136"/>
    </source>
</evidence>
<dbReference type="GO" id="GO:0140359">
    <property type="term" value="F:ABC-type transporter activity"/>
    <property type="evidence" value="ECO:0007669"/>
    <property type="project" value="InterPro"/>
</dbReference>
<evidence type="ECO:0000256" key="4">
    <source>
        <dbReference type="ARBA" id="ARBA00022475"/>
    </source>
</evidence>
<evidence type="ECO:0000256" key="2">
    <source>
        <dbReference type="ARBA" id="ARBA00007783"/>
    </source>
</evidence>
<evidence type="ECO:0000256" key="1">
    <source>
        <dbReference type="ARBA" id="ARBA00004651"/>
    </source>
</evidence>
<dbReference type="AlphaFoldDB" id="A0A1Y2LBV7"/>
<evidence type="ECO:0000256" key="6">
    <source>
        <dbReference type="ARBA" id="ARBA00022989"/>
    </source>
</evidence>
<dbReference type="Proteomes" id="UP000193396">
    <property type="component" value="Unassembled WGS sequence"/>
</dbReference>
<protein>
    <recommendedName>
        <fullName evidence="9">ABC transmembrane type-2 domain-containing protein</fullName>
    </recommendedName>
</protein>
<keyword evidence="4" id="KW-1003">Cell membrane</keyword>
<dbReference type="InterPro" id="IPR013525">
    <property type="entry name" value="ABC2_TM"/>
</dbReference>
<dbReference type="Gene3D" id="3.40.1710.10">
    <property type="entry name" value="abc type-2 transporter like domain"/>
    <property type="match status" value="1"/>
</dbReference>
<feature type="domain" description="ABC transmembrane type-2" evidence="9">
    <location>
        <begin position="130"/>
        <end position="371"/>
    </location>
</feature>
<sequence>MLERLENIYRLGVKELFSLRHDPVLIALIVWAFTASIYTAATGMSHDLNNAAIAIVDEDNSQLSARIGDAFLPPYFHKPVQIGFDEIDQTMDTGLYTFVVVIPPRFEADVIAGNQPDLQVNIDATAMMQAGIGATYISSIISEEIVKYINDDVPVESDDTINLQIRYAFNPNVTSSWFTSVMEIINNITMLSIVLTGAALIREREHGTIEHLLVMPLTPIEIMMAKVWANGLVILVSVGLSLALVVEMMLDVPLAGSKMLFLFGTALYLFFSTALGIFLATLARSMPQFGLLFILVALPLMLLSGGETPIESQPALLQNIMQFSPSVHFVSYAQAILYRGAGLDIVWPQFAVVFGIALAFFAFAAMRFRKSISAMH</sequence>
<dbReference type="OrthoDB" id="9784671at2"/>
<feature type="transmembrane region" description="Helical" evidence="8">
    <location>
        <begin position="345"/>
        <end position="366"/>
    </location>
</feature>
<dbReference type="PANTHER" id="PTHR30294:SF47">
    <property type="entry name" value="INNER MEMBRANE TRANSPORT PERMEASE YHHJ"/>
    <property type="match status" value="1"/>
</dbReference>
<dbReference type="PROSITE" id="PS51012">
    <property type="entry name" value="ABC_TM2"/>
    <property type="match status" value="1"/>
</dbReference>
<dbReference type="PANTHER" id="PTHR30294">
    <property type="entry name" value="MEMBRANE COMPONENT OF ABC TRANSPORTER YHHJ-RELATED"/>
    <property type="match status" value="1"/>
</dbReference>
<evidence type="ECO:0000256" key="5">
    <source>
        <dbReference type="ARBA" id="ARBA00022692"/>
    </source>
</evidence>
<feature type="transmembrane region" description="Helical" evidence="8">
    <location>
        <begin position="289"/>
        <end position="306"/>
    </location>
</feature>
<keyword evidence="11" id="KW-1185">Reference proteome</keyword>
<evidence type="ECO:0000259" key="9">
    <source>
        <dbReference type="PROSITE" id="PS51012"/>
    </source>
</evidence>
<reference evidence="10 11" key="1">
    <citation type="submission" date="2014-03" db="EMBL/GenBank/DDBJ databases">
        <title>The draft genome sequence of Thalassospira alkalitolerans JCM 18968.</title>
        <authorList>
            <person name="Lai Q."/>
            <person name="Shao Z."/>
        </authorList>
    </citation>
    <scope>NUCLEOTIDE SEQUENCE [LARGE SCALE GENOMIC DNA]</scope>
    <source>
        <strain evidence="10 11">JCM 18968</strain>
    </source>
</reference>
<dbReference type="EMBL" id="JFKB01000006">
    <property type="protein sequence ID" value="OSQ47903.1"/>
    <property type="molecule type" value="Genomic_DNA"/>
</dbReference>
<keyword evidence="6 8" id="KW-1133">Transmembrane helix</keyword>
<organism evidence="10 11">
    <name type="scientific">Thalassospira alkalitolerans</name>
    <dbReference type="NCBI Taxonomy" id="1293890"/>
    <lineage>
        <taxon>Bacteria</taxon>
        <taxon>Pseudomonadati</taxon>
        <taxon>Pseudomonadota</taxon>
        <taxon>Alphaproteobacteria</taxon>
        <taxon>Rhodospirillales</taxon>
        <taxon>Thalassospiraceae</taxon>
        <taxon>Thalassospira</taxon>
    </lineage>
</organism>
<evidence type="ECO:0000256" key="3">
    <source>
        <dbReference type="ARBA" id="ARBA00022448"/>
    </source>
</evidence>
<proteinExistence type="inferred from homology"/>
<dbReference type="InterPro" id="IPR047817">
    <property type="entry name" value="ABC2_TM_bact-type"/>
</dbReference>
<comment type="caution">
    <text evidence="10">The sequence shown here is derived from an EMBL/GenBank/DDBJ whole genome shotgun (WGS) entry which is preliminary data.</text>
</comment>
<keyword evidence="7 8" id="KW-0472">Membrane</keyword>
<keyword evidence="5 8" id="KW-0812">Transmembrane</keyword>
<evidence type="ECO:0000256" key="8">
    <source>
        <dbReference type="SAM" id="Phobius"/>
    </source>
</evidence>
<feature type="transmembrane region" description="Helical" evidence="8">
    <location>
        <begin position="24"/>
        <end position="41"/>
    </location>
</feature>
<evidence type="ECO:0000313" key="10">
    <source>
        <dbReference type="EMBL" id="OSQ47903.1"/>
    </source>
</evidence>
<dbReference type="STRING" id="1293890.TALK_09750"/>
<dbReference type="RefSeq" id="WP_085618316.1">
    <property type="nucleotide sequence ID" value="NZ_CAXBPE010000014.1"/>
</dbReference>
<dbReference type="InterPro" id="IPR051449">
    <property type="entry name" value="ABC-2_transporter_component"/>
</dbReference>
<comment type="similarity">
    <text evidence="2">Belongs to the ABC-2 integral membrane protein family.</text>
</comment>
<gene>
    <name evidence="10" type="ORF">TALK_09750</name>
</gene>
<feature type="transmembrane region" description="Helical" evidence="8">
    <location>
        <begin position="184"/>
        <end position="201"/>
    </location>
</feature>
<dbReference type="GO" id="GO:0005886">
    <property type="term" value="C:plasma membrane"/>
    <property type="evidence" value="ECO:0007669"/>
    <property type="project" value="UniProtKB-SubCell"/>
</dbReference>
<evidence type="ECO:0000313" key="11">
    <source>
        <dbReference type="Proteomes" id="UP000193396"/>
    </source>
</evidence>